<dbReference type="EMBL" id="UINC01099033">
    <property type="protein sequence ID" value="SVC57998.1"/>
    <property type="molecule type" value="Genomic_DNA"/>
</dbReference>
<dbReference type="AlphaFoldDB" id="A0A382NBT7"/>
<feature type="non-terminal residue" evidence="1">
    <location>
        <position position="23"/>
    </location>
</feature>
<name>A0A382NBT7_9ZZZZ</name>
<proteinExistence type="predicted"/>
<evidence type="ECO:0000313" key="1">
    <source>
        <dbReference type="EMBL" id="SVC57998.1"/>
    </source>
</evidence>
<sequence>MPDRFAPQGIEYLLAYVTSSFIK</sequence>
<reference evidence="1" key="1">
    <citation type="submission" date="2018-05" db="EMBL/GenBank/DDBJ databases">
        <authorList>
            <person name="Lanie J.A."/>
            <person name="Ng W.-L."/>
            <person name="Kazmierczak K.M."/>
            <person name="Andrzejewski T.M."/>
            <person name="Davidsen T.M."/>
            <person name="Wayne K.J."/>
            <person name="Tettelin H."/>
            <person name="Glass J.I."/>
            <person name="Rusch D."/>
            <person name="Podicherti R."/>
            <person name="Tsui H.-C.T."/>
            <person name="Winkler M.E."/>
        </authorList>
    </citation>
    <scope>NUCLEOTIDE SEQUENCE</scope>
</reference>
<accession>A0A382NBT7</accession>
<organism evidence="1">
    <name type="scientific">marine metagenome</name>
    <dbReference type="NCBI Taxonomy" id="408172"/>
    <lineage>
        <taxon>unclassified sequences</taxon>
        <taxon>metagenomes</taxon>
        <taxon>ecological metagenomes</taxon>
    </lineage>
</organism>
<gene>
    <name evidence="1" type="ORF">METZ01_LOCUS310852</name>
</gene>
<protein>
    <submittedName>
        <fullName evidence="1">Uncharacterized protein</fullName>
    </submittedName>
</protein>